<feature type="domain" description="Pyridoxamine 5'-phosphate oxidase N-terminal" evidence="2">
    <location>
        <begin position="9"/>
        <end position="125"/>
    </location>
</feature>
<comment type="caution">
    <text evidence="3">The sequence shown here is derived from an EMBL/GenBank/DDBJ whole genome shotgun (WGS) entry which is preliminary data.</text>
</comment>
<dbReference type="InterPro" id="IPR012349">
    <property type="entry name" value="Split_barrel_FMN-bd"/>
</dbReference>
<evidence type="ECO:0000259" key="2">
    <source>
        <dbReference type="Pfam" id="PF01243"/>
    </source>
</evidence>
<dbReference type="InterPro" id="IPR019920">
    <property type="entry name" value="F420-binding_dom_put"/>
</dbReference>
<reference evidence="3 4" key="1">
    <citation type="submission" date="2024-09" db="EMBL/GenBank/DDBJ databases">
        <authorList>
            <person name="Sun Q."/>
            <person name="Mori K."/>
        </authorList>
    </citation>
    <scope>NUCLEOTIDE SEQUENCE [LARGE SCALE GENOMIC DNA]</scope>
    <source>
        <strain evidence="3 4">TISTR 1856</strain>
    </source>
</reference>
<proteinExistence type="predicted"/>
<dbReference type="Gene3D" id="2.30.110.10">
    <property type="entry name" value="Electron Transport, Fmn-binding Protein, Chain A"/>
    <property type="match status" value="1"/>
</dbReference>
<dbReference type="EMBL" id="JBHMDM010000007">
    <property type="protein sequence ID" value="MFB9378109.1"/>
    <property type="molecule type" value="Genomic_DNA"/>
</dbReference>
<keyword evidence="1 3" id="KW-0560">Oxidoreductase</keyword>
<dbReference type="RefSeq" id="WP_380137404.1">
    <property type="nucleotide sequence ID" value="NZ_JBHLUI010000008.1"/>
</dbReference>
<sequence length="133" mass="14366">MAYDPADLPPAALEFLTERHLAFLTTLRADGSPHVVPVGFTFDAATATARVITSGASQKALNVGRGSRMVLSQVDGRRWLSLEGTGEVLTDPAAVADGEQRYAARYRVPRENPRRVVLLARVDRVLGSVPPWG</sequence>
<name>A0ABV5LVJ2_9ACTN</name>
<dbReference type="NCBIfam" id="TIGR03618">
    <property type="entry name" value="Rv1155_F420"/>
    <property type="match status" value="1"/>
</dbReference>
<gene>
    <name evidence="3" type="ORF">ACFFVI_14145</name>
</gene>
<evidence type="ECO:0000313" key="4">
    <source>
        <dbReference type="Proteomes" id="UP001589748"/>
    </source>
</evidence>
<accession>A0ABV5LVJ2</accession>
<evidence type="ECO:0000313" key="3">
    <source>
        <dbReference type="EMBL" id="MFB9378109.1"/>
    </source>
</evidence>
<dbReference type="PANTHER" id="PTHR35176">
    <property type="entry name" value="HEME OXYGENASE HI_0854-RELATED"/>
    <property type="match status" value="1"/>
</dbReference>
<organism evidence="3 4">
    <name type="scientific">Kineococcus gynurae</name>
    <dbReference type="NCBI Taxonomy" id="452979"/>
    <lineage>
        <taxon>Bacteria</taxon>
        <taxon>Bacillati</taxon>
        <taxon>Actinomycetota</taxon>
        <taxon>Actinomycetes</taxon>
        <taxon>Kineosporiales</taxon>
        <taxon>Kineosporiaceae</taxon>
        <taxon>Kineococcus</taxon>
    </lineage>
</organism>
<dbReference type="EC" id="1.-.-.-" evidence="3"/>
<evidence type="ECO:0000256" key="1">
    <source>
        <dbReference type="ARBA" id="ARBA00023002"/>
    </source>
</evidence>
<dbReference type="InterPro" id="IPR052019">
    <property type="entry name" value="F420H2_bilvrd_red/Heme_oxyg"/>
</dbReference>
<keyword evidence="4" id="KW-1185">Reference proteome</keyword>
<dbReference type="PANTHER" id="PTHR35176:SF1">
    <property type="entry name" value="F420H(2)-DEPENDENT BILIVERDIN REDUCTASE"/>
    <property type="match status" value="1"/>
</dbReference>
<dbReference type="InterPro" id="IPR011576">
    <property type="entry name" value="Pyridox_Oxase_N"/>
</dbReference>
<dbReference type="SUPFAM" id="SSF50475">
    <property type="entry name" value="FMN-binding split barrel"/>
    <property type="match status" value="1"/>
</dbReference>
<protein>
    <submittedName>
        <fullName evidence="3">PPOX class F420-dependent oxidoreductase</fullName>
        <ecNumber evidence="3">1.-.-.-</ecNumber>
    </submittedName>
</protein>
<dbReference type="GO" id="GO:0016491">
    <property type="term" value="F:oxidoreductase activity"/>
    <property type="evidence" value="ECO:0007669"/>
    <property type="project" value="UniProtKB-KW"/>
</dbReference>
<dbReference type="Pfam" id="PF01243">
    <property type="entry name" value="PNPOx_N"/>
    <property type="match status" value="1"/>
</dbReference>
<dbReference type="Proteomes" id="UP001589748">
    <property type="component" value="Unassembled WGS sequence"/>
</dbReference>